<name>A0AAW7I331_9GAMM</name>
<feature type="chain" id="PRO_5043936311" evidence="1">
    <location>
        <begin position="24"/>
        <end position="228"/>
    </location>
</feature>
<dbReference type="GO" id="GO:0030288">
    <property type="term" value="C:outer membrane-bounded periplasmic space"/>
    <property type="evidence" value="ECO:0007669"/>
    <property type="project" value="InterPro"/>
</dbReference>
<reference evidence="3" key="1">
    <citation type="submission" date="2023-08" db="EMBL/GenBank/DDBJ databases">
        <title>WGS of Aeromonas isolates.</title>
        <authorList>
            <person name="Lee H."/>
        </authorList>
    </citation>
    <scope>NUCLEOTIDE SEQUENCE</scope>
    <source>
        <strain evidence="3">SL22</strain>
    </source>
</reference>
<organism evidence="3 4">
    <name type="scientific">Aeromonas bestiarum</name>
    <dbReference type="NCBI Taxonomy" id="105751"/>
    <lineage>
        <taxon>Bacteria</taxon>
        <taxon>Pseudomonadati</taxon>
        <taxon>Pseudomonadota</taxon>
        <taxon>Gammaproteobacteria</taxon>
        <taxon>Aeromonadales</taxon>
        <taxon>Aeromonadaceae</taxon>
        <taxon>Aeromonas</taxon>
    </lineage>
</organism>
<comment type="caution">
    <text evidence="3">The sequence shown here is derived from an EMBL/GenBank/DDBJ whole genome shotgun (WGS) entry which is preliminary data.</text>
</comment>
<dbReference type="InterPro" id="IPR008962">
    <property type="entry name" value="PapD-like_sf"/>
</dbReference>
<evidence type="ECO:0000313" key="3">
    <source>
        <dbReference type="EMBL" id="MDM5142211.1"/>
    </source>
</evidence>
<dbReference type="EMBL" id="JAOPLV010000014">
    <property type="protein sequence ID" value="MDM5142211.1"/>
    <property type="molecule type" value="Genomic_DNA"/>
</dbReference>
<gene>
    <name evidence="3" type="ORF">OB959_20820</name>
</gene>
<dbReference type="RefSeq" id="WP_290022938.1">
    <property type="nucleotide sequence ID" value="NZ_JAOPLV010000014.1"/>
</dbReference>
<sequence>MKNLARSLTLLTTLLLAGPQTWAIDIGPMTAIMEHDEEFISRTVTNNASTPKLYELAAYRITSPTADEAILPMAPGELLFAPKRFVLHPDQRQHVKLYYKGPGDRQERYYRVVFTEVPVAQAGTPDNAGKRSSVEMTIALQSILVVRPRQERFEYRLDQAAGSITNTGNSFFEFMVKQGCDQPDSMADSKYLLPGETYRNPKISQSGNQKLIVHQSRFVRVGKDCWPD</sequence>
<feature type="domain" description="Pili assembly chaperone N-terminal" evidence="2">
    <location>
        <begin position="24"/>
        <end position="149"/>
    </location>
</feature>
<evidence type="ECO:0000259" key="2">
    <source>
        <dbReference type="Pfam" id="PF00345"/>
    </source>
</evidence>
<dbReference type="InterPro" id="IPR016147">
    <property type="entry name" value="Pili_assmbl_chaperone_N"/>
</dbReference>
<dbReference type="SUPFAM" id="SSF49354">
    <property type="entry name" value="PapD-like"/>
    <property type="match status" value="1"/>
</dbReference>
<evidence type="ECO:0000313" key="4">
    <source>
        <dbReference type="Proteomes" id="UP001168216"/>
    </source>
</evidence>
<dbReference type="Pfam" id="PF00345">
    <property type="entry name" value="PapD_N"/>
    <property type="match status" value="1"/>
</dbReference>
<evidence type="ECO:0000256" key="1">
    <source>
        <dbReference type="SAM" id="SignalP"/>
    </source>
</evidence>
<feature type="signal peptide" evidence="1">
    <location>
        <begin position="1"/>
        <end position="23"/>
    </location>
</feature>
<keyword evidence="1" id="KW-0732">Signal</keyword>
<protein>
    <submittedName>
        <fullName evidence="3">Fimbria/pilus periplasmic chaperone</fullName>
    </submittedName>
</protein>
<dbReference type="Gene3D" id="2.60.40.10">
    <property type="entry name" value="Immunoglobulins"/>
    <property type="match status" value="1"/>
</dbReference>
<dbReference type="InterPro" id="IPR013783">
    <property type="entry name" value="Ig-like_fold"/>
</dbReference>
<dbReference type="Proteomes" id="UP001168216">
    <property type="component" value="Unassembled WGS sequence"/>
</dbReference>
<dbReference type="GO" id="GO:0071555">
    <property type="term" value="P:cell wall organization"/>
    <property type="evidence" value="ECO:0007669"/>
    <property type="project" value="InterPro"/>
</dbReference>
<dbReference type="AlphaFoldDB" id="A0AAW7I331"/>
<accession>A0AAW7I331</accession>
<proteinExistence type="predicted"/>